<dbReference type="AlphaFoldDB" id="A0A561XN84"/>
<reference evidence="5 6" key="1">
    <citation type="journal article" date="2015" name="Stand. Genomic Sci.">
        <title>Genomic Encyclopedia of Bacterial and Archaeal Type Strains, Phase III: the genomes of soil and plant-associated and newly described type strains.</title>
        <authorList>
            <person name="Whitman W.B."/>
            <person name="Woyke T."/>
            <person name="Klenk H.P."/>
            <person name="Zhou Y."/>
            <person name="Lilburn T.G."/>
            <person name="Beck B.J."/>
            <person name="De Vos P."/>
            <person name="Vandamme P."/>
            <person name="Eisen J.A."/>
            <person name="Garrity G."/>
            <person name="Hugenholtz P."/>
            <person name="Kyrpides N.C."/>
        </authorList>
    </citation>
    <scope>NUCLEOTIDE SEQUENCE [LARGE SCALE GENOMIC DNA]</scope>
    <source>
        <strain evidence="5 6">DSM 64</strain>
    </source>
</reference>
<dbReference type="PIRSF" id="PIRSF000390">
    <property type="entry name" value="PLP_StrS"/>
    <property type="match status" value="1"/>
</dbReference>
<evidence type="ECO:0000313" key="6">
    <source>
        <dbReference type="Proteomes" id="UP000321485"/>
    </source>
</evidence>
<dbReference type="CDD" id="cd00616">
    <property type="entry name" value="AHBA_syn"/>
    <property type="match status" value="1"/>
</dbReference>
<dbReference type="InterPro" id="IPR015424">
    <property type="entry name" value="PyrdxlP-dep_Trfase"/>
</dbReference>
<dbReference type="Proteomes" id="UP000321485">
    <property type="component" value="Unassembled WGS sequence"/>
</dbReference>
<dbReference type="NCBIfam" id="TIGR03588">
    <property type="entry name" value="PseC"/>
    <property type="match status" value="1"/>
</dbReference>
<gene>
    <name evidence="5" type="ORF">ATF69_2613</name>
</gene>
<dbReference type="PANTHER" id="PTHR30244">
    <property type="entry name" value="TRANSAMINASE"/>
    <property type="match status" value="1"/>
</dbReference>
<evidence type="ECO:0000313" key="5">
    <source>
        <dbReference type="EMBL" id="TWG37565.1"/>
    </source>
</evidence>
<dbReference type="GO" id="GO:0030170">
    <property type="term" value="F:pyridoxal phosphate binding"/>
    <property type="evidence" value="ECO:0007669"/>
    <property type="project" value="TreeGrafter"/>
</dbReference>
<proteinExistence type="inferred from homology"/>
<dbReference type="InterPro" id="IPR020026">
    <property type="entry name" value="PseC"/>
</dbReference>
<evidence type="ECO:0000256" key="1">
    <source>
        <dbReference type="ARBA" id="ARBA00037999"/>
    </source>
</evidence>
<dbReference type="Gene3D" id="3.90.1150.10">
    <property type="entry name" value="Aspartate Aminotransferase, domain 1"/>
    <property type="match status" value="1"/>
</dbReference>
<dbReference type="Gene3D" id="3.40.640.10">
    <property type="entry name" value="Type I PLP-dependent aspartate aminotransferase-like (Major domain)"/>
    <property type="match status" value="1"/>
</dbReference>
<dbReference type="GO" id="GO:0000271">
    <property type="term" value="P:polysaccharide biosynthetic process"/>
    <property type="evidence" value="ECO:0007669"/>
    <property type="project" value="TreeGrafter"/>
</dbReference>
<dbReference type="InterPro" id="IPR000653">
    <property type="entry name" value="DegT/StrS_aminotransferase"/>
</dbReference>
<keyword evidence="3 4" id="KW-0663">Pyridoxal phosphate</keyword>
<evidence type="ECO:0000256" key="4">
    <source>
        <dbReference type="RuleBase" id="RU004508"/>
    </source>
</evidence>
<feature type="active site" description="Proton acceptor" evidence="2">
    <location>
        <position position="189"/>
    </location>
</feature>
<dbReference type="EMBL" id="VJWE01000013">
    <property type="protein sequence ID" value="TWG37565.1"/>
    <property type="molecule type" value="Genomic_DNA"/>
</dbReference>
<protein>
    <submittedName>
        <fullName evidence="5">UDP-4-amino-4, 6-dideoxy-N-acetyl-beta-L-altrosamine transaminase</fullName>
    </submittedName>
</protein>
<dbReference type="Pfam" id="PF01041">
    <property type="entry name" value="DegT_DnrJ_EryC1"/>
    <property type="match status" value="1"/>
</dbReference>
<evidence type="ECO:0000256" key="2">
    <source>
        <dbReference type="PIRSR" id="PIRSR000390-1"/>
    </source>
</evidence>
<name>A0A561XN84_ACIDE</name>
<organism evidence="5 6">
    <name type="scientific">Acidovorax delafieldii</name>
    <name type="common">Pseudomonas delafieldii</name>
    <dbReference type="NCBI Taxonomy" id="47920"/>
    <lineage>
        <taxon>Bacteria</taxon>
        <taxon>Pseudomonadati</taxon>
        <taxon>Pseudomonadota</taxon>
        <taxon>Betaproteobacteria</taxon>
        <taxon>Burkholderiales</taxon>
        <taxon>Comamonadaceae</taxon>
        <taxon>Acidovorax</taxon>
    </lineage>
</organism>
<dbReference type="GO" id="GO:0008483">
    <property type="term" value="F:transaminase activity"/>
    <property type="evidence" value="ECO:0007669"/>
    <property type="project" value="TreeGrafter"/>
</dbReference>
<dbReference type="InterPro" id="IPR015422">
    <property type="entry name" value="PyrdxlP-dep_Trfase_small"/>
</dbReference>
<dbReference type="InterPro" id="IPR015421">
    <property type="entry name" value="PyrdxlP-dep_Trfase_major"/>
</dbReference>
<evidence type="ECO:0000256" key="3">
    <source>
        <dbReference type="PIRSR" id="PIRSR000390-2"/>
    </source>
</evidence>
<accession>A0A561XN84</accession>
<sequence length="391" mass="42179">MDFIPYATQSINEDDLAAVREALTSGWLTQGPAVPRFEQAFAQRHCVAHAVAVSNATAGLHIACLALGAGPGKTVWTSPNTFVASANSALYCGADVDFVDIDPVTRNMSVAGLAVRLEQAERDGRLPAIVIPVHFGGLPCDLVPMRALADRYGFKVLEDASHSVGALYNGQPIGSAYADASVFSFHPVKIVTTGEGGMVTTQDAALARSLQLLRSHGITREVCEMDHPETGAWHYEQHSLGFNYRMTDIQAALGHSQLQRIDSFQAARERLAERYDQLLAKLPLRRPARVPGPGSTAHSSWHLYVVELLPGLGVADRATVFTRMREAGIGVNVHYEPIPLQPYYRGLGFQPGQFPAAEAYAVQALSIPLYPSLTDVQQDRVVAALTAALQA</sequence>
<comment type="similarity">
    <text evidence="1 4">Belongs to the DegT/DnrJ/EryC1 family.</text>
</comment>
<dbReference type="GeneID" id="51111671"/>
<feature type="modified residue" description="N6-(pyridoxal phosphate)lysine" evidence="3">
    <location>
        <position position="189"/>
    </location>
</feature>
<comment type="caution">
    <text evidence="5">The sequence shown here is derived from an EMBL/GenBank/DDBJ whole genome shotgun (WGS) entry which is preliminary data.</text>
</comment>
<dbReference type="SUPFAM" id="SSF53383">
    <property type="entry name" value="PLP-dependent transferases"/>
    <property type="match status" value="1"/>
</dbReference>
<dbReference type="PANTHER" id="PTHR30244:SF34">
    <property type="entry name" value="DTDP-4-AMINO-4,6-DIDEOXYGALACTOSE TRANSAMINASE"/>
    <property type="match status" value="1"/>
</dbReference>
<dbReference type="RefSeq" id="WP_056747626.1">
    <property type="nucleotide sequence ID" value="NZ_VJWE01000013.1"/>
</dbReference>